<comment type="caution">
    <text evidence="2">The sequence shown here is derived from an EMBL/GenBank/DDBJ whole genome shotgun (WGS) entry which is preliminary data.</text>
</comment>
<feature type="transmembrane region" description="Helical" evidence="1">
    <location>
        <begin position="76"/>
        <end position="94"/>
    </location>
</feature>
<feature type="transmembrane region" description="Helical" evidence="1">
    <location>
        <begin position="34"/>
        <end position="56"/>
    </location>
</feature>
<sequence>MSPILGNLLFLGFIVFSLFGFVNGIDVALRSPFHLIAGIFSILLLYFIFLLPRVNLSKFEIMKGGLFEKIKNNNQLRILMIIVLLILSLGNFVYANSWIGTSTTKGAEYVEAVILSILAFLLLKKNNK</sequence>
<gene>
    <name evidence="2" type="ORF">UR21_C0004G0046</name>
</gene>
<protein>
    <submittedName>
        <fullName evidence="2">Uncharacterized protein</fullName>
    </submittedName>
</protein>
<evidence type="ECO:0000313" key="3">
    <source>
        <dbReference type="Proteomes" id="UP000034803"/>
    </source>
</evidence>
<dbReference type="EMBL" id="LBOI01000004">
    <property type="protein sequence ID" value="KKP31910.1"/>
    <property type="molecule type" value="Genomic_DNA"/>
</dbReference>
<evidence type="ECO:0000313" key="2">
    <source>
        <dbReference type="EMBL" id="KKP31910.1"/>
    </source>
</evidence>
<proteinExistence type="predicted"/>
<keyword evidence="1" id="KW-0812">Transmembrane</keyword>
<name>A0A0G0AZD4_9BACT</name>
<keyword evidence="1" id="KW-1133">Transmembrane helix</keyword>
<dbReference type="AlphaFoldDB" id="A0A0G0AZD4"/>
<dbReference type="Proteomes" id="UP000034803">
    <property type="component" value="Unassembled WGS sequence"/>
</dbReference>
<organism evidence="2 3">
    <name type="scientific">Candidatus Woesebacteria bacterium GW2011_GWC2_31_9</name>
    <dbReference type="NCBI Taxonomy" id="1618586"/>
    <lineage>
        <taxon>Bacteria</taxon>
        <taxon>Candidatus Woeseibacteriota</taxon>
    </lineage>
</organism>
<reference evidence="2 3" key="1">
    <citation type="journal article" date="2015" name="Nature">
        <title>rRNA introns, odd ribosomes, and small enigmatic genomes across a large radiation of phyla.</title>
        <authorList>
            <person name="Brown C.T."/>
            <person name="Hug L.A."/>
            <person name="Thomas B.C."/>
            <person name="Sharon I."/>
            <person name="Castelle C.J."/>
            <person name="Singh A."/>
            <person name="Wilkins M.J."/>
            <person name="Williams K.H."/>
            <person name="Banfield J.F."/>
        </authorList>
    </citation>
    <scope>NUCLEOTIDE SEQUENCE [LARGE SCALE GENOMIC DNA]</scope>
</reference>
<accession>A0A0G0AZD4</accession>
<keyword evidence="1" id="KW-0472">Membrane</keyword>
<feature type="transmembrane region" description="Helical" evidence="1">
    <location>
        <begin position="106"/>
        <end position="123"/>
    </location>
</feature>
<evidence type="ECO:0000256" key="1">
    <source>
        <dbReference type="SAM" id="Phobius"/>
    </source>
</evidence>